<feature type="domain" description="C2H2-type" evidence="6">
    <location>
        <begin position="172"/>
        <end position="202"/>
    </location>
</feature>
<dbReference type="Pfam" id="PF00096">
    <property type="entry name" value="zf-C2H2"/>
    <property type="match status" value="1"/>
</dbReference>
<dbReference type="Proteomes" id="UP000475325">
    <property type="component" value="Unassembled WGS sequence"/>
</dbReference>
<keyword evidence="1" id="KW-0479">Metal-binding</keyword>
<dbReference type="EMBL" id="WIQZ01000026">
    <property type="protein sequence ID" value="KAF3137236.1"/>
    <property type="molecule type" value="Genomic_DNA"/>
</dbReference>
<evidence type="ECO:0000313" key="8">
    <source>
        <dbReference type="EMBL" id="KAF3137236.1"/>
    </source>
</evidence>
<dbReference type="InterPro" id="IPR013087">
    <property type="entry name" value="Znf_C2H2_type"/>
</dbReference>
<dbReference type="AlphaFoldDB" id="A0A7C8JFK1"/>
<feature type="domain" description="C2H2-type" evidence="6">
    <location>
        <begin position="55"/>
        <end position="84"/>
    </location>
</feature>
<proteinExistence type="predicted"/>
<evidence type="ECO:0000313" key="7">
    <source>
        <dbReference type="EMBL" id="KAF3111269.1"/>
    </source>
</evidence>
<comment type="caution">
    <text evidence="7">The sequence shown here is derived from an EMBL/GenBank/DDBJ whole genome shotgun (WGS) entry which is preliminary data.</text>
</comment>
<dbReference type="InterPro" id="IPR036236">
    <property type="entry name" value="Znf_C2H2_sf"/>
</dbReference>
<dbReference type="PROSITE" id="PS00028">
    <property type="entry name" value="ZINC_FINGER_C2H2_1"/>
    <property type="match status" value="1"/>
</dbReference>
<dbReference type="GO" id="GO:0000978">
    <property type="term" value="F:RNA polymerase II cis-regulatory region sequence-specific DNA binding"/>
    <property type="evidence" value="ECO:0007669"/>
    <property type="project" value="TreeGrafter"/>
</dbReference>
<evidence type="ECO:0000256" key="2">
    <source>
        <dbReference type="ARBA" id="ARBA00022737"/>
    </source>
</evidence>
<evidence type="ECO:0000259" key="6">
    <source>
        <dbReference type="PROSITE" id="PS50157"/>
    </source>
</evidence>
<evidence type="ECO:0000256" key="5">
    <source>
        <dbReference type="PROSITE-ProRule" id="PRU00042"/>
    </source>
</evidence>
<dbReference type="Proteomes" id="UP000480548">
    <property type="component" value="Unassembled WGS sequence"/>
</dbReference>
<evidence type="ECO:0000256" key="3">
    <source>
        <dbReference type="ARBA" id="ARBA00022771"/>
    </source>
</evidence>
<dbReference type="GO" id="GO:0005634">
    <property type="term" value="C:nucleus"/>
    <property type="evidence" value="ECO:0007669"/>
    <property type="project" value="UniProtKB-ARBA"/>
</dbReference>
<dbReference type="SUPFAM" id="SSF57667">
    <property type="entry name" value="beta-beta-alpha zinc fingers"/>
    <property type="match status" value="1"/>
</dbReference>
<dbReference type="GO" id="GO:0000981">
    <property type="term" value="F:DNA-binding transcription factor activity, RNA polymerase II-specific"/>
    <property type="evidence" value="ECO:0007669"/>
    <property type="project" value="TreeGrafter"/>
</dbReference>
<dbReference type="PROSITE" id="PS50157">
    <property type="entry name" value="ZINC_FINGER_C2H2_2"/>
    <property type="match status" value="2"/>
</dbReference>
<dbReference type="InterPro" id="IPR050329">
    <property type="entry name" value="GLI_C2H2-zinc-finger"/>
</dbReference>
<dbReference type="SMART" id="SM00355">
    <property type="entry name" value="ZnF_C2H2"/>
    <property type="match status" value="4"/>
</dbReference>
<evidence type="ECO:0000313" key="10">
    <source>
        <dbReference type="Proteomes" id="UP000480548"/>
    </source>
</evidence>
<dbReference type="Gene3D" id="3.30.160.60">
    <property type="entry name" value="Classic Zinc Finger"/>
    <property type="match status" value="2"/>
</dbReference>
<evidence type="ECO:0000313" key="9">
    <source>
        <dbReference type="Proteomes" id="UP000475325"/>
    </source>
</evidence>
<keyword evidence="4" id="KW-0862">Zinc</keyword>
<dbReference type="EMBL" id="WIQW01000004">
    <property type="protein sequence ID" value="KAF3111269.1"/>
    <property type="molecule type" value="Genomic_DNA"/>
</dbReference>
<keyword evidence="3 5" id="KW-0863">Zinc-finger</keyword>
<name>A0A7C8JFK1_ORBOL</name>
<evidence type="ECO:0000256" key="4">
    <source>
        <dbReference type="ARBA" id="ARBA00022833"/>
    </source>
</evidence>
<accession>A0A7C8JFK1</accession>
<reference evidence="9 10" key="1">
    <citation type="submission" date="2019-06" db="EMBL/GenBank/DDBJ databases">
        <authorList>
            <person name="Palmer J.M."/>
        </authorList>
    </citation>
    <scope>NUCLEOTIDE SEQUENCE [LARGE SCALE GENOMIC DNA]</scope>
    <source>
        <strain evidence="7 9">TWF102</strain>
        <strain evidence="8 10">TWF703</strain>
    </source>
</reference>
<sequence length="228" mass="26271">MSTYCNRCKRPFVHGRAYQSHIEDSSRHNVCFVDDCDNDYENVNHLCQHAKDKHNACYDCKETFSSPSNLDAHRRSILHVGRKYLCPCDEKFGSPAGILLHIEKGGCKKFNGHELMHLISVNVRRHATGYCKPGADICIGRKSTFFVNPTKALWGEWDDHEQIAYHPRFRNYVCQYCLDYFDDSDDLEEHLSNAKLHDGQVRYTCTNCDAGPFDYPSGLCQHYESNCC</sequence>
<dbReference type="PANTHER" id="PTHR19818">
    <property type="entry name" value="ZINC FINGER PROTEIN ZIC AND GLI"/>
    <property type="match status" value="1"/>
</dbReference>
<dbReference type="PANTHER" id="PTHR19818:SF139">
    <property type="entry name" value="PAIR-RULE PROTEIN ODD-PAIRED"/>
    <property type="match status" value="1"/>
</dbReference>
<dbReference type="GO" id="GO:0045944">
    <property type="term" value="P:positive regulation of transcription by RNA polymerase II"/>
    <property type="evidence" value="ECO:0007669"/>
    <property type="project" value="UniProtKB-ARBA"/>
</dbReference>
<gene>
    <name evidence="7" type="ORF">TWF102_006943</name>
    <name evidence="8" type="ORF">TWF703_005159</name>
</gene>
<organism evidence="7 9">
    <name type="scientific">Orbilia oligospora</name>
    <name type="common">Nematode-trapping fungus</name>
    <name type="synonym">Arthrobotrys oligospora</name>
    <dbReference type="NCBI Taxonomy" id="2813651"/>
    <lineage>
        <taxon>Eukaryota</taxon>
        <taxon>Fungi</taxon>
        <taxon>Dikarya</taxon>
        <taxon>Ascomycota</taxon>
        <taxon>Pezizomycotina</taxon>
        <taxon>Orbiliomycetes</taxon>
        <taxon>Orbiliales</taxon>
        <taxon>Orbiliaceae</taxon>
        <taxon>Orbilia</taxon>
    </lineage>
</organism>
<keyword evidence="2" id="KW-0677">Repeat</keyword>
<protein>
    <recommendedName>
        <fullName evidence="6">C2H2-type domain-containing protein</fullName>
    </recommendedName>
</protein>
<evidence type="ECO:0000256" key="1">
    <source>
        <dbReference type="ARBA" id="ARBA00022723"/>
    </source>
</evidence>
<dbReference type="GO" id="GO:0008270">
    <property type="term" value="F:zinc ion binding"/>
    <property type="evidence" value="ECO:0007669"/>
    <property type="project" value="UniProtKB-KW"/>
</dbReference>